<dbReference type="STRING" id="400682.A0A1X7VQK7"/>
<proteinExistence type="predicted"/>
<dbReference type="AlphaFoldDB" id="A0A1X7VQK7"/>
<sequence>MLHFCSCTQAVLRRKTDCRSFSNCKLCPVTGAVATALQILVTGDSMQTISFSFRMGHSSVCEIIDNTCEAFWNVLSPEFVNAPESSEERRKISNGFTRLWHFPHCVGGIDGKHIMIQAPANAGSQYYNYKAQRVIENAFGRLCTKFRVYRRPIIAKSSKINKLVKASCA</sequence>
<dbReference type="InParanoid" id="A0A1X7VQK7"/>
<name>A0A1X7VQK7_AMPQE</name>
<accession>A0A1X7VQK7</accession>
<protein>
    <recommendedName>
        <fullName evidence="2">DDE Tnp4 domain-containing protein</fullName>
    </recommendedName>
</protein>
<dbReference type="OrthoDB" id="6732784at2759"/>
<evidence type="ECO:0000313" key="1">
    <source>
        <dbReference type="EnsemblMetazoa" id="Aqu2.1.41718_001"/>
    </source>
</evidence>
<reference evidence="1" key="1">
    <citation type="submission" date="2017-05" db="UniProtKB">
        <authorList>
            <consortium name="EnsemblMetazoa"/>
        </authorList>
    </citation>
    <scope>IDENTIFICATION</scope>
</reference>
<evidence type="ECO:0008006" key="2">
    <source>
        <dbReference type="Google" id="ProtNLM"/>
    </source>
</evidence>
<dbReference type="EnsemblMetazoa" id="Aqu2.1.41718_001">
    <property type="protein sequence ID" value="Aqu2.1.41718_001"/>
    <property type="gene ID" value="Aqu2.1.41718"/>
</dbReference>
<organism evidence="1">
    <name type="scientific">Amphimedon queenslandica</name>
    <name type="common">Sponge</name>
    <dbReference type="NCBI Taxonomy" id="400682"/>
    <lineage>
        <taxon>Eukaryota</taxon>
        <taxon>Metazoa</taxon>
        <taxon>Porifera</taxon>
        <taxon>Demospongiae</taxon>
        <taxon>Heteroscleromorpha</taxon>
        <taxon>Haplosclerida</taxon>
        <taxon>Niphatidae</taxon>
        <taxon>Amphimedon</taxon>
    </lineage>
</organism>